<dbReference type="AlphaFoldDB" id="A0A369QDG0"/>
<dbReference type="GO" id="GO:0019698">
    <property type="term" value="P:D-galacturonate catabolic process"/>
    <property type="evidence" value="ECO:0007669"/>
    <property type="project" value="TreeGrafter"/>
</dbReference>
<dbReference type="PANTHER" id="PTHR30068:SF4">
    <property type="entry name" value="URONATE ISOMERASE"/>
    <property type="match status" value="1"/>
</dbReference>
<keyword evidence="9" id="KW-1185">Reference proteome</keyword>
<keyword evidence="6 7" id="KW-0413">Isomerase</keyword>
<evidence type="ECO:0000256" key="3">
    <source>
        <dbReference type="ARBA" id="ARBA00008397"/>
    </source>
</evidence>
<evidence type="ECO:0000256" key="1">
    <source>
        <dbReference type="ARBA" id="ARBA00001165"/>
    </source>
</evidence>
<dbReference type="GO" id="GO:0008880">
    <property type="term" value="F:glucuronate isomerase activity"/>
    <property type="evidence" value="ECO:0007669"/>
    <property type="project" value="UniProtKB-UniRule"/>
</dbReference>
<comment type="pathway">
    <text evidence="2 7">Carbohydrate metabolism; pentose and glucuronate interconversion.</text>
</comment>
<evidence type="ECO:0000313" key="9">
    <source>
        <dbReference type="Proteomes" id="UP000253919"/>
    </source>
</evidence>
<organism evidence="8 9">
    <name type="scientific">Adhaeribacter pallidiroseus</name>
    <dbReference type="NCBI Taxonomy" id="2072847"/>
    <lineage>
        <taxon>Bacteria</taxon>
        <taxon>Pseudomonadati</taxon>
        <taxon>Bacteroidota</taxon>
        <taxon>Cytophagia</taxon>
        <taxon>Cytophagales</taxon>
        <taxon>Hymenobacteraceae</taxon>
        <taxon>Adhaeribacter</taxon>
    </lineage>
</organism>
<dbReference type="Gene3D" id="3.20.20.140">
    <property type="entry name" value="Metal-dependent hydrolases"/>
    <property type="match status" value="1"/>
</dbReference>
<dbReference type="Gene3D" id="1.10.2020.10">
    <property type="entry name" value="uronate isomerase, domain 2, chain A"/>
    <property type="match status" value="1"/>
</dbReference>
<accession>A0A369QDG0</accession>
<evidence type="ECO:0000256" key="4">
    <source>
        <dbReference type="ARBA" id="ARBA00012546"/>
    </source>
</evidence>
<dbReference type="GO" id="GO:0042840">
    <property type="term" value="P:D-glucuronate catabolic process"/>
    <property type="evidence" value="ECO:0007669"/>
    <property type="project" value="TreeGrafter"/>
</dbReference>
<dbReference type="EMBL" id="QASA01000001">
    <property type="protein sequence ID" value="RDC61595.1"/>
    <property type="molecule type" value="Genomic_DNA"/>
</dbReference>
<dbReference type="SUPFAM" id="SSF51556">
    <property type="entry name" value="Metallo-dependent hydrolases"/>
    <property type="match status" value="1"/>
</dbReference>
<name>A0A369QDG0_9BACT</name>
<dbReference type="NCBIfam" id="NF002794">
    <property type="entry name" value="PRK02925.1"/>
    <property type="match status" value="1"/>
</dbReference>
<comment type="similarity">
    <text evidence="3 7">Belongs to the metallo-dependent hydrolases superfamily. Uronate isomerase family.</text>
</comment>
<evidence type="ECO:0000256" key="6">
    <source>
        <dbReference type="ARBA" id="ARBA00023235"/>
    </source>
</evidence>
<dbReference type="RefSeq" id="WP_233507227.1">
    <property type="nucleotide sequence ID" value="NZ_QASA01000001.1"/>
</dbReference>
<evidence type="ECO:0000313" key="8">
    <source>
        <dbReference type="EMBL" id="RDC61595.1"/>
    </source>
</evidence>
<protein>
    <recommendedName>
        <fullName evidence="5 7">Uronate isomerase</fullName>
        <ecNumber evidence="4 7">5.3.1.12</ecNumber>
    </recommendedName>
    <alternativeName>
        <fullName evidence="7">Glucuronate isomerase</fullName>
    </alternativeName>
    <alternativeName>
        <fullName evidence="7">Uronic isomerase</fullName>
    </alternativeName>
</protein>
<proteinExistence type="inferred from homology"/>
<dbReference type="Proteomes" id="UP000253919">
    <property type="component" value="Unassembled WGS sequence"/>
</dbReference>
<dbReference type="PANTHER" id="PTHR30068">
    <property type="entry name" value="URONATE ISOMERASE"/>
    <property type="match status" value="1"/>
</dbReference>
<dbReference type="HAMAP" id="MF_00675">
    <property type="entry name" value="UxaC"/>
    <property type="match status" value="1"/>
</dbReference>
<dbReference type="InterPro" id="IPR003766">
    <property type="entry name" value="Uronate_isomerase"/>
</dbReference>
<dbReference type="UniPathway" id="UPA00246"/>
<evidence type="ECO:0000256" key="2">
    <source>
        <dbReference type="ARBA" id="ARBA00004892"/>
    </source>
</evidence>
<comment type="catalytic activity">
    <reaction evidence="1 7">
        <text>D-glucuronate = D-fructuronate</text>
        <dbReference type="Rhea" id="RHEA:13049"/>
        <dbReference type="ChEBI" id="CHEBI:58720"/>
        <dbReference type="ChEBI" id="CHEBI:59863"/>
        <dbReference type="EC" id="5.3.1.12"/>
    </reaction>
</comment>
<evidence type="ECO:0000256" key="7">
    <source>
        <dbReference type="HAMAP-Rule" id="MF_00675"/>
    </source>
</evidence>
<dbReference type="EC" id="5.3.1.12" evidence="4 7"/>
<dbReference type="InterPro" id="IPR032466">
    <property type="entry name" value="Metal_Hydrolase"/>
</dbReference>
<comment type="catalytic activity">
    <reaction evidence="7">
        <text>aldehydo-D-galacturonate = keto-D-tagaturonate</text>
        <dbReference type="Rhea" id="RHEA:27702"/>
        <dbReference type="ChEBI" id="CHEBI:12952"/>
        <dbReference type="ChEBI" id="CHEBI:17886"/>
    </reaction>
</comment>
<evidence type="ECO:0000256" key="5">
    <source>
        <dbReference type="ARBA" id="ARBA00020555"/>
    </source>
</evidence>
<gene>
    <name evidence="7 8" type="primary">uxaC</name>
    <name evidence="8" type="ORF">AHMF7616_00175</name>
</gene>
<dbReference type="Pfam" id="PF02614">
    <property type="entry name" value="UxaC"/>
    <property type="match status" value="1"/>
</dbReference>
<sequence>MYNKEDTLITYAARTMAKLPTSGSFLTPEFLLENKTASWLYHEVAAGLPIIDYHNHLNPHHLAENQNFKNLTQLWITHDPYKHRAMRINGIPEKYITGQSTDKEKFFKWAETLPNTLGNPLYHWSGLELKTVLGIDKLLNPDTAEEVWNTGNEQLKSTEFGTLAILKKFNAEFTCTSDDLLDDVTLHQVATCKADGLTILPSLRADSIGNVGQPAFTNWVNKLAIRCNSEINSLQTYQDAVRMRLAAFDTAGCLLADHALNAGFCFKLPTVAKAEDLFQKVLRGNNLNSEEKVLLQSYLLVFLGQEYRQRGWAMQLHIGAQRATSTRLRKLAGPAGGYATIGKSVDISSLCGFLDALDSHNNLPKVILYTLNPADNDALAALTGSFSEDGVKAKVQFGPAWWYNDHLTGIENQLISMASYGLLPHFIGMTTDSRSVLSFTRHHYFRRILCNLIGQWAETGRIPADKSILEELIRNISYHNAKNWLIKTK</sequence>
<reference evidence="8 9" key="1">
    <citation type="submission" date="2018-04" db="EMBL/GenBank/DDBJ databases">
        <title>Adhaeribacter sp. HMF7616 genome sequencing and assembly.</title>
        <authorList>
            <person name="Kang H."/>
            <person name="Kang J."/>
            <person name="Cha I."/>
            <person name="Kim H."/>
            <person name="Joh K."/>
        </authorList>
    </citation>
    <scope>NUCLEOTIDE SEQUENCE [LARGE SCALE GENOMIC DNA]</scope>
    <source>
        <strain evidence="8 9">HMF7616</strain>
    </source>
</reference>
<comment type="caution">
    <text evidence="8">The sequence shown here is derived from an EMBL/GenBank/DDBJ whole genome shotgun (WGS) entry which is preliminary data.</text>
</comment>